<dbReference type="Pfam" id="PF13188">
    <property type="entry name" value="PAS_8"/>
    <property type="match status" value="1"/>
</dbReference>
<keyword evidence="6" id="KW-0804">Transcription</keyword>
<dbReference type="PANTHER" id="PTHR32071">
    <property type="entry name" value="TRANSCRIPTIONAL REGULATORY PROTEIN"/>
    <property type="match status" value="1"/>
</dbReference>
<dbReference type="InterPro" id="IPR027417">
    <property type="entry name" value="P-loop_NTPase"/>
</dbReference>
<keyword evidence="10" id="KW-1185">Reference proteome</keyword>
<evidence type="ECO:0000259" key="7">
    <source>
        <dbReference type="PROSITE" id="PS50045"/>
    </source>
</evidence>
<dbReference type="PROSITE" id="PS00675">
    <property type="entry name" value="SIGMA54_INTERACT_1"/>
    <property type="match status" value="1"/>
</dbReference>
<dbReference type="Gene3D" id="1.10.10.60">
    <property type="entry name" value="Homeodomain-like"/>
    <property type="match status" value="1"/>
</dbReference>
<evidence type="ECO:0000256" key="4">
    <source>
        <dbReference type="ARBA" id="ARBA00023125"/>
    </source>
</evidence>
<dbReference type="InterPro" id="IPR003593">
    <property type="entry name" value="AAA+_ATPase"/>
</dbReference>
<dbReference type="InterPro" id="IPR025943">
    <property type="entry name" value="Sigma_54_int_dom_ATP-bd_2"/>
</dbReference>
<dbReference type="SMART" id="SM00382">
    <property type="entry name" value="AAA"/>
    <property type="match status" value="1"/>
</dbReference>
<dbReference type="PROSITE" id="PS00676">
    <property type="entry name" value="SIGMA54_INTERACT_2"/>
    <property type="match status" value="1"/>
</dbReference>
<dbReference type="FunFam" id="3.40.50.300:FF:000006">
    <property type="entry name" value="DNA-binding transcriptional regulator NtrC"/>
    <property type="match status" value="1"/>
</dbReference>
<dbReference type="EMBL" id="FXTX01000003">
    <property type="protein sequence ID" value="SMP04894.1"/>
    <property type="molecule type" value="Genomic_DNA"/>
</dbReference>
<dbReference type="InterPro" id="IPR025662">
    <property type="entry name" value="Sigma_54_int_dom_ATP-bd_1"/>
</dbReference>
<protein>
    <submittedName>
        <fullName evidence="9">Transcriptional regulator containing PAS, AAA-type ATPase, and DNA-binding Fis domains</fullName>
    </submittedName>
</protein>
<dbReference type="Gene3D" id="3.30.450.20">
    <property type="entry name" value="PAS domain"/>
    <property type="match status" value="2"/>
</dbReference>
<dbReference type="PRINTS" id="PR01590">
    <property type="entry name" value="HTHFIS"/>
</dbReference>
<reference evidence="9" key="1">
    <citation type="submission" date="2017-05" db="EMBL/GenBank/DDBJ databases">
        <authorList>
            <person name="Varghese N."/>
            <person name="Submissions S."/>
        </authorList>
    </citation>
    <scope>NUCLEOTIDE SEQUENCE</scope>
    <source>
        <strain evidence="9">DSM 18763</strain>
    </source>
</reference>
<dbReference type="Pfam" id="PF02954">
    <property type="entry name" value="HTH_8"/>
    <property type="match status" value="1"/>
</dbReference>
<evidence type="ECO:0000256" key="3">
    <source>
        <dbReference type="ARBA" id="ARBA00023015"/>
    </source>
</evidence>
<dbReference type="SMART" id="SM00091">
    <property type="entry name" value="PAS"/>
    <property type="match status" value="2"/>
</dbReference>
<gene>
    <name evidence="9" type="ORF">SAMN06264868_10349</name>
</gene>
<organism evidence="9 10">
    <name type="scientific">Venenivibrio stagnispumantis</name>
    <dbReference type="NCBI Taxonomy" id="407998"/>
    <lineage>
        <taxon>Bacteria</taxon>
        <taxon>Pseudomonadati</taxon>
        <taxon>Aquificota</taxon>
        <taxon>Aquificia</taxon>
        <taxon>Aquificales</taxon>
        <taxon>Hydrogenothermaceae</taxon>
        <taxon>Venenivibrio</taxon>
    </lineage>
</organism>
<accession>A0AA46ADG1</accession>
<evidence type="ECO:0000256" key="5">
    <source>
        <dbReference type="ARBA" id="ARBA00023159"/>
    </source>
</evidence>
<evidence type="ECO:0000256" key="2">
    <source>
        <dbReference type="ARBA" id="ARBA00022840"/>
    </source>
</evidence>
<dbReference type="InterPro" id="IPR002197">
    <property type="entry name" value="HTH_Fis"/>
</dbReference>
<dbReference type="GO" id="GO:0005524">
    <property type="term" value="F:ATP binding"/>
    <property type="evidence" value="ECO:0007669"/>
    <property type="project" value="UniProtKB-KW"/>
</dbReference>
<dbReference type="InterPro" id="IPR058031">
    <property type="entry name" value="AAA_lid_NorR"/>
</dbReference>
<dbReference type="CDD" id="cd00009">
    <property type="entry name" value="AAA"/>
    <property type="match status" value="1"/>
</dbReference>
<dbReference type="PROSITE" id="PS00688">
    <property type="entry name" value="SIGMA54_INTERACT_3"/>
    <property type="match status" value="1"/>
</dbReference>
<dbReference type="InterPro" id="IPR025944">
    <property type="entry name" value="Sigma_54_int_dom_CS"/>
</dbReference>
<evidence type="ECO:0000256" key="1">
    <source>
        <dbReference type="ARBA" id="ARBA00022741"/>
    </source>
</evidence>
<dbReference type="Pfam" id="PF00158">
    <property type="entry name" value="Sigma54_activat"/>
    <property type="match status" value="1"/>
</dbReference>
<dbReference type="SUPFAM" id="SSF55785">
    <property type="entry name" value="PYP-like sensor domain (PAS domain)"/>
    <property type="match status" value="1"/>
</dbReference>
<keyword evidence="2" id="KW-0067">ATP-binding</keyword>
<proteinExistence type="predicted"/>
<dbReference type="CDD" id="cd00130">
    <property type="entry name" value="PAS"/>
    <property type="match status" value="1"/>
</dbReference>
<keyword evidence="3" id="KW-0805">Transcription regulation</keyword>
<dbReference type="Gene3D" id="3.40.50.300">
    <property type="entry name" value="P-loop containing nucleotide triphosphate hydrolases"/>
    <property type="match status" value="1"/>
</dbReference>
<keyword evidence="4 9" id="KW-0238">DNA-binding</keyword>
<dbReference type="SUPFAM" id="SSF52540">
    <property type="entry name" value="P-loop containing nucleoside triphosphate hydrolases"/>
    <property type="match status" value="1"/>
</dbReference>
<dbReference type="Gene3D" id="1.10.8.60">
    <property type="match status" value="1"/>
</dbReference>
<dbReference type="Proteomes" id="UP001157947">
    <property type="component" value="Unassembled WGS sequence"/>
</dbReference>
<feature type="domain" description="Sigma-54 factor interaction" evidence="7">
    <location>
        <begin position="223"/>
        <end position="452"/>
    </location>
</feature>
<sequence>MDFSVLNNLSQAVIFIGLDKKIIFMNSSAKKLIKKKEGESCVGLFSICENCPLEDIKKDKNKRENFDIKLNCCDLTVCHTITPVIENNKVIGILEEFRDYTKVSNYLKQIKKEKEFSRKILDSIVDSILVVDEIGNIIDYNHNAKQILCKELSDIKGMNIEFLLSKKIYELPEEREDIYINTPALGNIKVSLLSTPLKEDKGRLISFYVIPECMLNQEAKGRLVSKNPKMIYILETVKTIVDTNASVLLEGESGVGKNVIARYIHSLSSRRDKPFIKINCAAIPENLLESELFGYVKGAFTGAVRDKPGKVELADGGTLFLDEIGDMPLYLQSKLLHLIQEKEFERLGDTKTRKVNIRIVAATNKDLKEAIKKGDFREDLYYRLKVISLTIPPLRERKEDIPFLVNFFIDKYSQMYNKSIKGISPEAIKALLDYHYPGNIRELENIIERAVILAKKRVIDINDLPEEIFIKEQSNQQKSEIEKIKDVLKQTNGNKSLAAKILGINRVTLWRKIKEFGIEEQA</sequence>
<dbReference type="RefSeq" id="WP_265133933.1">
    <property type="nucleotide sequence ID" value="NZ_FXTX01000003.1"/>
</dbReference>
<dbReference type="SUPFAM" id="SSF46689">
    <property type="entry name" value="Homeodomain-like"/>
    <property type="match status" value="1"/>
</dbReference>
<dbReference type="AlphaFoldDB" id="A0AA46ADG1"/>
<dbReference type="Pfam" id="PF25601">
    <property type="entry name" value="AAA_lid_14"/>
    <property type="match status" value="1"/>
</dbReference>
<feature type="domain" description="PAS" evidence="8">
    <location>
        <begin position="113"/>
        <end position="171"/>
    </location>
</feature>
<dbReference type="InterPro" id="IPR000014">
    <property type="entry name" value="PAS"/>
</dbReference>
<evidence type="ECO:0000313" key="9">
    <source>
        <dbReference type="EMBL" id="SMP04894.1"/>
    </source>
</evidence>
<evidence type="ECO:0000259" key="8">
    <source>
        <dbReference type="PROSITE" id="PS50112"/>
    </source>
</evidence>
<dbReference type="PROSITE" id="PS50045">
    <property type="entry name" value="SIGMA54_INTERACT_4"/>
    <property type="match status" value="1"/>
</dbReference>
<dbReference type="GO" id="GO:0043565">
    <property type="term" value="F:sequence-specific DNA binding"/>
    <property type="evidence" value="ECO:0007669"/>
    <property type="project" value="InterPro"/>
</dbReference>
<comment type="caution">
    <text evidence="9">The sequence shown here is derived from an EMBL/GenBank/DDBJ whole genome shotgun (WGS) entry which is preliminary data.</text>
</comment>
<dbReference type="FunFam" id="1.10.8.60:FF:000014">
    <property type="entry name" value="DNA-binding transcriptional regulator NtrC"/>
    <property type="match status" value="1"/>
</dbReference>
<dbReference type="GO" id="GO:0006355">
    <property type="term" value="P:regulation of DNA-templated transcription"/>
    <property type="evidence" value="ECO:0007669"/>
    <property type="project" value="InterPro"/>
</dbReference>
<evidence type="ECO:0000256" key="6">
    <source>
        <dbReference type="ARBA" id="ARBA00023163"/>
    </source>
</evidence>
<dbReference type="PROSITE" id="PS50112">
    <property type="entry name" value="PAS"/>
    <property type="match status" value="1"/>
</dbReference>
<dbReference type="InterPro" id="IPR035965">
    <property type="entry name" value="PAS-like_dom_sf"/>
</dbReference>
<dbReference type="InterPro" id="IPR002078">
    <property type="entry name" value="Sigma_54_int"/>
</dbReference>
<dbReference type="InterPro" id="IPR009057">
    <property type="entry name" value="Homeodomain-like_sf"/>
</dbReference>
<evidence type="ECO:0000313" key="10">
    <source>
        <dbReference type="Proteomes" id="UP001157947"/>
    </source>
</evidence>
<name>A0AA46ADG1_9AQUI</name>
<keyword evidence="1" id="KW-0547">Nucleotide-binding</keyword>
<keyword evidence="5" id="KW-0010">Activator</keyword>